<sequence length="129" mass="13729">MLRVHAAAPQLDHLRTPGVDGREIEFLIAVQTAGALGLGGGQQTIGTDYLVLLFIADHQMLAEIVKDIDVVTRHGGLQHSPHFLGKDLVAQALSLANLVQMPGPAHLQAQSGRCSMCGTDRAMGKRGCR</sequence>
<reference evidence="1" key="1">
    <citation type="submission" date="2019-08" db="EMBL/GenBank/DDBJ databases">
        <authorList>
            <person name="Kucharzyk K."/>
            <person name="Murdoch R.W."/>
            <person name="Higgins S."/>
            <person name="Loffler F."/>
        </authorList>
    </citation>
    <scope>NUCLEOTIDE SEQUENCE</scope>
</reference>
<evidence type="ECO:0000313" key="1">
    <source>
        <dbReference type="EMBL" id="MPN46476.1"/>
    </source>
</evidence>
<dbReference type="EMBL" id="VSSQ01107170">
    <property type="protein sequence ID" value="MPN46476.1"/>
    <property type="molecule type" value="Genomic_DNA"/>
</dbReference>
<proteinExistence type="predicted"/>
<dbReference type="AlphaFoldDB" id="A0A645I6F6"/>
<accession>A0A645I6F6</accession>
<comment type="caution">
    <text evidence="1">The sequence shown here is derived from an EMBL/GenBank/DDBJ whole genome shotgun (WGS) entry which is preliminary data.</text>
</comment>
<protein>
    <submittedName>
        <fullName evidence="1">Uncharacterized protein</fullName>
    </submittedName>
</protein>
<organism evidence="1">
    <name type="scientific">bioreactor metagenome</name>
    <dbReference type="NCBI Taxonomy" id="1076179"/>
    <lineage>
        <taxon>unclassified sequences</taxon>
        <taxon>metagenomes</taxon>
        <taxon>ecological metagenomes</taxon>
    </lineage>
</organism>
<gene>
    <name evidence="1" type="ORF">SDC9_194062</name>
</gene>
<name>A0A645I6F6_9ZZZZ</name>